<dbReference type="InterPro" id="IPR036322">
    <property type="entry name" value="WD40_repeat_dom_sf"/>
</dbReference>
<evidence type="ECO:0000313" key="3">
    <source>
        <dbReference type="Proteomes" id="UP000008460"/>
    </source>
</evidence>
<dbReference type="EMBL" id="CP002666">
    <property type="protein sequence ID" value="AEE44336.1"/>
    <property type="molecule type" value="Genomic_DNA"/>
</dbReference>
<sequence>MTITESLRLWLRRAPGHLLRRGILGVAPVVVLARVTSDQPGLADTPVAALFVLLVTVGWLVTDLAAVRLWQALVPLAPTAAVVLRGVLVLGGPVGAYLLARAVLPTAVPGDVWPLLVLPVVSAAVHLADLGRVNPPHHFAVRVVPDEEGEPWVAVAGRRVTLTNRAGVARRVATKGSALSLAPVTGFPGSPLLAAGGGGGVVALLRVPRGDVVATQPVGVGPVRHLRSAVVGGRPVVAAAGEKGPVAIWRPPAPVGGGSTDGTVLCDGHVGGVSGLEWFGTSGGDDVLLSVGADHVLRGWDPATGAQVVEHPVPDVRTGLPRALCRVRRDRRHLVAVGADDGAIRLLDPATGELVQRLEVPQDARWLPVLSSGGGAIHALCAITTPDGTYLAAGGDFPGVQLWDLGTGTLHQWVGWNGVLDTKAACGWIRSLAVRDGATGPELLTAGYDERVTILPLSLAAADRAR</sequence>
<keyword evidence="3" id="KW-1185">Reference proteome</keyword>
<dbReference type="RefSeq" id="WP_013769366.1">
    <property type="nucleotide sequence ID" value="NC_015514.1"/>
</dbReference>
<accession>F4H5L2</accession>
<name>F4H5L2_CELFA</name>
<keyword evidence="1" id="KW-0472">Membrane</keyword>
<dbReference type="KEGG" id="cfi:Celf_0190"/>
<dbReference type="Proteomes" id="UP000008460">
    <property type="component" value="Chromosome"/>
</dbReference>
<evidence type="ECO:0000313" key="2">
    <source>
        <dbReference type="EMBL" id="AEE44336.1"/>
    </source>
</evidence>
<evidence type="ECO:0000256" key="1">
    <source>
        <dbReference type="SAM" id="Phobius"/>
    </source>
</evidence>
<feature type="transmembrane region" description="Helical" evidence="1">
    <location>
        <begin position="47"/>
        <end position="70"/>
    </location>
</feature>
<gene>
    <name evidence="2" type="ordered locus">Celf_0190</name>
</gene>
<dbReference type="PANTHER" id="PTHR19879:SF9">
    <property type="entry name" value="TRANSCRIPTION INITIATION FACTOR TFIID SUBUNIT 5"/>
    <property type="match status" value="1"/>
</dbReference>
<dbReference type="HOGENOM" id="CLU_586226_0_0_11"/>
<dbReference type="STRING" id="590998.Celf_0190"/>
<dbReference type="InterPro" id="IPR015943">
    <property type="entry name" value="WD40/YVTN_repeat-like_dom_sf"/>
</dbReference>
<dbReference type="PANTHER" id="PTHR19879">
    <property type="entry name" value="TRANSCRIPTION INITIATION FACTOR TFIID"/>
    <property type="match status" value="1"/>
</dbReference>
<dbReference type="SUPFAM" id="SSF50978">
    <property type="entry name" value="WD40 repeat-like"/>
    <property type="match status" value="1"/>
</dbReference>
<protein>
    <recommendedName>
        <fullName evidence="4">WD40 repeat, subgroup</fullName>
    </recommendedName>
</protein>
<feature type="transmembrane region" description="Helical" evidence="1">
    <location>
        <begin position="82"/>
        <end position="100"/>
    </location>
</feature>
<proteinExistence type="predicted"/>
<dbReference type="AlphaFoldDB" id="F4H5L2"/>
<evidence type="ECO:0008006" key="4">
    <source>
        <dbReference type="Google" id="ProtNLM"/>
    </source>
</evidence>
<keyword evidence="1" id="KW-1133">Transmembrane helix</keyword>
<organism evidence="2 3">
    <name type="scientific">Cellulomonas fimi (strain ATCC 484 / DSM 20113 / JCM 1341 / CCUG 24087 / LMG 16345 / NBRC 15513 / NCIMB 8980 / NCTC 7547 / NRS-133)</name>
    <dbReference type="NCBI Taxonomy" id="590998"/>
    <lineage>
        <taxon>Bacteria</taxon>
        <taxon>Bacillati</taxon>
        <taxon>Actinomycetota</taxon>
        <taxon>Actinomycetes</taxon>
        <taxon>Micrococcales</taxon>
        <taxon>Cellulomonadaceae</taxon>
        <taxon>Cellulomonas</taxon>
    </lineage>
</organism>
<keyword evidence="1" id="KW-0812">Transmembrane</keyword>
<dbReference type="Gene3D" id="2.130.10.10">
    <property type="entry name" value="YVTN repeat-like/Quinoprotein amine dehydrogenase"/>
    <property type="match status" value="2"/>
</dbReference>
<reference evidence="2 3" key="1">
    <citation type="submission" date="2011-04" db="EMBL/GenBank/DDBJ databases">
        <title>Complete sequence of Cellulomonas fimi ATCC 484.</title>
        <authorList>
            <consortium name="US DOE Joint Genome Institute"/>
            <person name="Lucas S."/>
            <person name="Han J."/>
            <person name="Lapidus A."/>
            <person name="Cheng J.-F."/>
            <person name="Goodwin L."/>
            <person name="Pitluck S."/>
            <person name="Peters L."/>
            <person name="Chertkov O."/>
            <person name="Detter J.C."/>
            <person name="Han C."/>
            <person name="Tapia R."/>
            <person name="Land M."/>
            <person name="Hauser L."/>
            <person name="Kyrpides N."/>
            <person name="Ivanova N."/>
            <person name="Ovchinnikova G."/>
            <person name="Pagani I."/>
            <person name="Mead D."/>
            <person name="Brumm P."/>
            <person name="Woyke T."/>
        </authorList>
    </citation>
    <scope>NUCLEOTIDE SEQUENCE [LARGE SCALE GENOMIC DNA]</scope>
    <source>
        <strain evidence="3">ATCC 484 / DSM 20113 / JCM 1341 / NBRC 15513 / NCIMB 8980 / NCTC 7547</strain>
    </source>
</reference>